<name>A0A3S3Q3D0_9ACAR</name>
<keyword evidence="3" id="KW-1185">Reference proteome</keyword>
<dbReference type="InterPro" id="IPR007110">
    <property type="entry name" value="Ig-like_dom"/>
</dbReference>
<dbReference type="Gene3D" id="2.60.40.10">
    <property type="entry name" value="Immunoglobulins"/>
    <property type="match status" value="2"/>
</dbReference>
<evidence type="ECO:0000313" key="3">
    <source>
        <dbReference type="Proteomes" id="UP000285301"/>
    </source>
</evidence>
<dbReference type="InterPro" id="IPR036179">
    <property type="entry name" value="Ig-like_dom_sf"/>
</dbReference>
<comment type="caution">
    <text evidence="2">The sequence shown here is derived from an EMBL/GenBank/DDBJ whole genome shotgun (WGS) entry which is preliminary data.</text>
</comment>
<gene>
    <name evidence="2" type="ORF">B4U79_17379</name>
</gene>
<dbReference type="AlphaFoldDB" id="A0A3S3Q3D0"/>
<dbReference type="EMBL" id="NCKU01001068">
    <property type="protein sequence ID" value="RWS13189.1"/>
    <property type="molecule type" value="Genomic_DNA"/>
</dbReference>
<dbReference type="OrthoDB" id="5985519at2759"/>
<reference evidence="2 3" key="1">
    <citation type="journal article" date="2018" name="Gigascience">
        <title>Genomes of trombidid mites reveal novel predicted allergens and laterally-transferred genes associated with secondary metabolism.</title>
        <authorList>
            <person name="Dong X."/>
            <person name="Chaisiri K."/>
            <person name="Xia D."/>
            <person name="Armstrong S.D."/>
            <person name="Fang Y."/>
            <person name="Donnelly M.J."/>
            <person name="Kadowaki T."/>
            <person name="McGarry J.W."/>
            <person name="Darby A.C."/>
            <person name="Makepeace B.L."/>
        </authorList>
    </citation>
    <scope>NUCLEOTIDE SEQUENCE [LARGE SCALE GENOMIC DNA]</scope>
    <source>
        <strain evidence="2">UoL-WK</strain>
    </source>
</reference>
<evidence type="ECO:0000313" key="2">
    <source>
        <dbReference type="EMBL" id="RWS13189.1"/>
    </source>
</evidence>
<feature type="domain" description="Ig-like" evidence="1">
    <location>
        <begin position="1"/>
        <end position="59"/>
    </location>
</feature>
<organism evidence="2 3">
    <name type="scientific">Dinothrombium tinctorium</name>
    <dbReference type="NCBI Taxonomy" id="1965070"/>
    <lineage>
        <taxon>Eukaryota</taxon>
        <taxon>Metazoa</taxon>
        <taxon>Ecdysozoa</taxon>
        <taxon>Arthropoda</taxon>
        <taxon>Chelicerata</taxon>
        <taxon>Arachnida</taxon>
        <taxon>Acari</taxon>
        <taxon>Acariformes</taxon>
        <taxon>Trombidiformes</taxon>
        <taxon>Prostigmata</taxon>
        <taxon>Anystina</taxon>
        <taxon>Parasitengona</taxon>
        <taxon>Trombidioidea</taxon>
        <taxon>Trombidiidae</taxon>
        <taxon>Dinothrombium</taxon>
    </lineage>
</organism>
<protein>
    <recommendedName>
        <fullName evidence="1">Ig-like domain-containing protein</fullName>
    </recommendedName>
</protein>
<accession>A0A3S3Q3D0</accession>
<dbReference type="Proteomes" id="UP000285301">
    <property type="component" value="Unassembled WGS sequence"/>
</dbReference>
<dbReference type="PROSITE" id="PS50835">
    <property type="entry name" value="IG_LIKE"/>
    <property type="match status" value="1"/>
</dbReference>
<sequence>MKWTHNEIDIYFPSAKYDLSADQQKLTIKNITLNEIGDYQCEVESNFSESMMKRFHVMTLMEPLSIIFVADRTEYDIKVSCMFHGSPKPNFKLVENELLPLNISSERKIKKVGWLINIFYQIDAIVEKKNATYSCQVSNKAGNHTSFLKVIESNPPKPRITPGQSDYSLRIHISPKKKENFEVAFLSPLSDYKLLIQKVDFDANRTFVNVSDVNELVFPIEEGLDFDYDYADIQMNLLNLSLNSMYNVKAAVANTFGSSEYSDWYTYLTKHVCGNDVKKLFDHVNLVSHETYDGEFNFHPENYECISRISTFANDSICAPYDQLNLVEVYDDIDENAPIILRKSTNSQWICSKNERIRIVYDSHKKSLGFSIHFERKSKISDF</sequence>
<dbReference type="SUPFAM" id="SSF48726">
    <property type="entry name" value="Immunoglobulin"/>
    <property type="match status" value="2"/>
</dbReference>
<evidence type="ECO:0000259" key="1">
    <source>
        <dbReference type="PROSITE" id="PS50835"/>
    </source>
</evidence>
<dbReference type="InterPro" id="IPR013783">
    <property type="entry name" value="Ig-like_fold"/>
</dbReference>
<proteinExistence type="predicted"/>